<sequence>MKKKAKGDMLFQNLLSLFHGHSTFHSKSKVLIIGVELNFCISHSHYIRW</sequence>
<reference evidence="2" key="1">
    <citation type="submission" date="2016-10" db="EMBL/GenBank/DDBJ databases">
        <authorList>
            <person name="Varghese N."/>
            <person name="Submissions S."/>
        </authorList>
    </citation>
    <scope>NUCLEOTIDE SEQUENCE [LARGE SCALE GENOMIC DNA]</scope>
    <source>
        <strain evidence="2">SLH 33</strain>
    </source>
</reference>
<name>A0A1I0AES0_9EURY</name>
<evidence type="ECO:0000313" key="2">
    <source>
        <dbReference type="Proteomes" id="UP000243338"/>
    </source>
</evidence>
<dbReference type="EMBL" id="FOHQ01000004">
    <property type="protein sequence ID" value="SES92672.1"/>
    <property type="molecule type" value="Genomic_DNA"/>
</dbReference>
<evidence type="ECO:0000313" key="1">
    <source>
        <dbReference type="EMBL" id="SES92672.1"/>
    </source>
</evidence>
<gene>
    <name evidence="1" type="ORF">SAMN04488587_1617</name>
</gene>
<protein>
    <submittedName>
        <fullName evidence="1">Uncharacterized protein</fullName>
    </submittedName>
</protein>
<dbReference type="STRING" id="1353158.SAMN04488587_1617"/>
<proteinExistence type="predicted"/>
<accession>A0A1I0AES0</accession>
<keyword evidence="2" id="KW-1185">Reference proteome</keyword>
<organism evidence="1 2">
    <name type="scientific">Methanococcoides vulcani</name>
    <dbReference type="NCBI Taxonomy" id="1353158"/>
    <lineage>
        <taxon>Archaea</taxon>
        <taxon>Methanobacteriati</taxon>
        <taxon>Methanobacteriota</taxon>
        <taxon>Stenosarchaea group</taxon>
        <taxon>Methanomicrobia</taxon>
        <taxon>Methanosarcinales</taxon>
        <taxon>Methanosarcinaceae</taxon>
        <taxon>Methanococcoides</taxon>
    </lineage>
</organism>
<dbReference type="Proteomes" id="UP000243338">
    <property type="component" value="Unassembled WGS sequence"/>
</dbReference>
<dbReference type="AlphaFoldDB" id="A0A1I0AES0"/>